<dbReference type="InterPro" id="IPR003439">
    <property type="entry name" value="ABC_transporter-like_ATP-bd"/>
</dbReference>
<dbReference type="RefSeq" id="WP_144747695.1">
    <property type="nucleotide sequence ID" value="NZ_VMNW02000036.1"/>
</dbReference>
<dbReference type="GO" id="GO:0005304">
    <property type="term" value="F:L-valine transmembrane transporter activity"/>
    <property type="evidence" value="ECO:0007669"/>
    <property type="project" value="TreeGrafter"/>
</dbReference>
<dbReference type="GO" id="GO:0015188">
    <property type="term" value="F:L-isoleucine transmembrane transporter activity"/>
    <property type="evidence" value="ECO:0007669"/>
    <property type="project" value="TreeGrafter"/>
</dbReference>
<organism evidence="5 6">
    <name type="scientific">Amycolatopsis acidicola</name>
    <dbReference type="NCBI Taxonomy" id="2596893"/>
    <lineage>
        <taxon>Bacteria</taxon>
        <taxon>Bacillati</taxon>
        <taxon>Actinomycetota</taxon>
        <taxon>Actinomycetes</taxon>
        <taxon>Pseudonocardiales</taxon>
        <taxon>Pseudonocardiaceae</taxon>
        <taxon>Amycolatopsis</taxon>
    </lineage>
</organism>
<protein>
    <submittedName>
        <fullName evidence="5">ABC transporter ATP-binding protein</fullName>
    </submittedName>
</protein>
<dbReference type="EMBL" id="VMNW02000036">
    <property type="protein sequence ID" value="KAA9158273.1"/>
    <property type="molecule type" value="Genomic_DNA"/>
</dbReference>
<dbReference type="PANTHER" id="PTHR45772">
    <property type="entry name" value="CONSERVED COMPONENT OF ABC TRANSPORTER FOR NATURAL AMINO ACIDS-RELATED"/>
    <property type="match status" value="1"/>
</dbReference>
<dbReference type="GO" id="GO:0015192">
    <property type="term" value="F:L-phenylalanine transmembrane transporter activity"/>
    <property type="evidence" value="ECO:0007669"/>
    <property type="project" value="TreeGrafter"/>
</dbReference>
<dbReference type="InterPro" id="IPR006073">
    <property type="entry name" value="GTP-bd"/>
</dbReference>
<keyword evidence="1" id="KW-0813">Transport</keyword>
<keyword evidence="6" id="KW-1185">Reference proteome</keyword>
<dbReference type="OrthoDB" id="8724465at2"/>
<dbReference type="CDD" id="cd03219">
    <property type="entry name" value="ABC_Mj1267_LivG_branched"/>
    <property type="match status" value="1"/>
</dbReference>
<dbReference type="PANTHER" id="PTHR45772:SF7">
    <property type="entry name" value="AMINO ACID ABC TRANSPORTER ATP-BINDING PROTEIN"/>
    <property type="match status" value="1"/>
</dbReference>
<dbReference type="SMART" id="SM00382">
    <property type="entry name" value="AAA"/>
    <property type="match status" value="1"/>
</dbReference>
<accession>A0A5N0UYB6</accession>
<dbReference type="GO" id="GO:0015808">
    <property type="term" value="P:L-alanine transport"/>
    <property type="evidence" value="ECO:0007669"/>
    <property type="project" value="TreeGrafter"/>
</dbReference>
<dbReference type="InterPro" id="IPR032823">
    <property type="entry name" value="BCA_ABC_TP_C"/>
</dbReference>
<dbReference type="InterPro" id="IPR003593">
    <property type="entry name" value="AAA+_ATPase"/>
</dbReference>
<dbReference type="GO" id="GO:0005524">
    <property type="term" value="F:ATP binding"/>
    <property type="evidence" value="ECO:0007669"/>
    <property type="project" value="UniProtKB-KW"/>
</dbReference>
<keyword evidence="2" id="KW-0547">Nucleotide-binding</keyword>
<dbReference type="InterPro" id="IPR027417">
    <property type="entry name" value="P-loop_NTPase"/>
</dbReference>
<dbReference type="GO" id="GO:1903805">
    <property type="term" value="P:L-valine import across plasma membrane"/>
    <property type="evidence" value="ECO:0007669"/>
    <property type="project" value="TreeGrafter"/>
</dbReference>
<sequence length="242" mass="25663">MPEPVLEAAGASRRFGELTALSEVDFTVSAGEAVGVVGPNGAGKTTLLSVLAGTLRPNDGRVRFRGEDVTRLRADRRCRKGIARAYQIPRPFGGMTVLENVIVGATHGAGLRGQGAYQRAIEVLEQCALAELANRRAESLGLLHRKRMELARALATGPAVLLLDEIGGGLTDAEADELVATIRQLHAGGVAIVWIEHIVHVLVQVVDRLVCMNAGRIIADGPPEDVLKDASVIDAYLGRRAA</sequence>
<proteinExistence type="predicted"/>
<dbReference type="Pfam" id="PF12399">
    <property type="entry name" value="BCA_ABC_TP_C"/>
    <property type="match status" value="1"/>
</dbReference>
<keyword evidence="3 5" id="KW-0067">ATP-binding</keyword>
<evidence type="ECO:0000256" key="1">
    <source>
        <dbReference type="ARBA" id="ARBA00022448"/>
    </source>
</evidence>
<evidence type="ECO:0000313" key="6">
    <source>
        <dbReference type="Proteomes" id="UP000319769"/>
    </source>
</evidence>
<reference evidence="5" key="1">
    <citation type="submission" date="2019-09" db="EMBL/GenBank/DDBJ databases">
        <authorList>
            <person name="Teo W.F.A."/>
            <person name="Duangmal K."/>
        </authorList>
    </citation>
    <scope>NUCLEOTIDE SEQUENCE [LARGE SCALE GENOMIC DNA]</scope>
    <source>
        <strain evidence="5">K81G1</strain>
    </source>
</reference>
<dbReference type="Pfam" id="PF00005">
    <property type="entry name" value="ABC_tran"/>
    <property type="match status" value="1"/>
</dbReference>
<evidence type="ECO:0000256" key="2">
    <source>
        <dbReference type="ARBA" id="ARBA00022741"/>
    </source>
</evidence>
<evidence type="ECO:0000313" key="5">
    <source>
        <dbReference type="EMBL" id="KAA9158273.1"/>
    </source>
</evidence>
<feature type="domain" description="ABC transporter" evidence="4">
    <location>
        <begin position="6"/>
        <end position="239"/>
    </location>
</feature>
<dbReference type="GO" id="GO:1903806">
    <property type="term" value="P:L-isoleucine import across plasma membrane"/>
    <property type="evidence" value="ECO:0007669"/>
    <property type="project" value="TreeGrafter"/>
</dbReference>
<dbReference type="PROSITE" id="PS50893">
    <property type="entry name" value="ABC_TRANSPORTER_2"/>
    <property type="match status" value="1"/>
</dbReference>
<dbReference type="PRINTS" id="PR00326">
    <property type="entry name" value="GTP1OBG"/>
</dbReference>
<dbReference type="AlphaFoldDB" id="A0A5N0UYB6"/>
<comment type="caution">
    <text evidence="5">The sequence shown here is derived from an EMBL/GenBank/DDBJ whole genome shotgun (WGS) entry which is preliminary data.</text>
</comment>
<dbReference type="GO" id="GO:0016887">
    <property type="term" value="F:ATP hydrolysis activity"/>
    <property type="evidence" value="ECO:0007669"/>
    <property type="project" value="InterPro"/>
</dbReference>
<dbReference type="GO" id="GO:0005525">
    <property type="term" value="F:GTP binding"/>
    <property type="evidence" value="ECO:0007669"/>
    <property type="project" value="InterPro"/>
</dbReference>
<dbReference type="GO" id="GO:0042941">
    <property type="term" value="P:D-alanine transmembrane transport"/>
    <property type="evidence" value="ECO:0007669"/>
    <property type="project" value="TreeGrafter"/>
</dbReference>
<evidence type="ECO:0000259" key="4">
    <source>
        <dbReference type="PROSITE" id="PS50893"/>
    </source>
</evidence>
<dbReference type="GO" id="GO:0005886">
    <property type="term" value="C:plasma membrane"/>
    <property type="evidence" value="ECO:0007669"/>
    <property type="project" value="TreeGrafter"/>
</dbReference>
<dbReference type="Proteomes" id="UP000319769">
    <property type="component" value="Unassembled WGS sequence"/>
</dbReference>
<dbReference type="InterPro" id="IPR051120">
    <property type="entry name" value="ABC_AA/LPS_Transport"/>
</dbReference>
<dbReference type="Gene3D" id="3.40.50.300">
    <property type="entry name" value="P-loop containing nucleotide triphosphate hydrolases"/>
    <property type="match status" value="1"/>
</dbReference>
<name>A0A5N0UYB6_9PSEU</name>
<evidence type="ECO:0000256" key="3">
    <source>
        <dbReference type="ARBA" id="ARBA00022840"/>
    </source>
</evidence>
<dbReference type="SUPFAM" id="SSF52540">
    <property type="entry name" value="P-loop containing nucleoside triphosphate hydrolases"/>
    <property type="match status" value="1"/>
</dbReference>
<gene>
    <name evidence="5" type="ORF">FPZ12_023330</name>
</gene>